<feature type="chain" id="PRO_5046418553" description="Acid phosphatase" evidence="2">
    <location>
        <begin position="22"/>
        <end position="291"/>
    </location>
</feature>
<dbReference type="PANTHER" id="PTHR31956:SF8">
    <property type="entry name" value="ACID PHOSPHATASE PHOA (AFU_ORTHOLOGUE AFUA_1G03570)"/>
    <property type="match status" value="1"/>
</dbReference>
<sequence>MVQIITIAAYLAALCIGASNAIPSRNKITPRRSSGVSFDRFGVIVLENRNFKTVINDKYMGTVLRKKGKLLTNYHALTHPSQPNYLAMISGDTSGVFLDYPSDINRKTIVDLLEAKGISWKTYQENYPGDCYTDTDSEDLYYRKHNPFISFKLISQNPSRCAKIVNADQLQTDINNKDVPQYFFYSPNINNDGHDTNAKTASDWLQGFIEPLLANPYFKNTVFLITFDENEWLLPWFNDNQIYSLLVGGPVAPNTSDNTKYTHYSQLATIEARWGLGSLGQGDALANPFNI</sequence>
<dbReference type="Gene3D" id="3.40.720.10">
    <property type="entry name" value="Alkaline Phosphatase, subunit A"/>
    <property type="match status" value="1"/>
</dbReference>
<dbReference type="Proteomes" id="UP001648503">
    <property type="component" value="Unassembled WGS sequence"/>
</dbReference>
<dbReference type="EMBL" id="JAFCIX010000371">
    <property type="protein sequence ID" value="KAH6592764.1"/>
    <property type="molecule type" value="Genomic_DNA"/>
</dbReference>
<comment type="caution">
    <text evidence="3">The sequence shown here is derived from an EMBL/GenBank/DDBJ whole genome shotgun (WGS) entry which is preliminary data.</text>
</comment>
<organism evidence="3 4">
    <name type="scientific">Batrachochytrium salamandrivorans</name>
    <dbReference type="NCBI Taxonomy" id="1357716"/>
    <lineage>
        <taxon>Eukaryota</taxon>
        <taxon>Fungi</taxon>
        <taxon>Fungi incertae sedis</taxon>
        <taxon>Chytridiomycota</taxon>
        <taxon>Chytridiomycota incertae sedis</taxon>
        <taxon>Chytridiomycetes</taxon>
        <taxon>Rhizophydiales</taxon>
        <taxon>Rhizophydiales incertae sedis</taxon>
        <taxon>Batrachochytrium</taxon>
    </lineage>
</organism>
<keyword evidence="4" id="KW-1185">Reference proteome</keyword>
<dbReference type="Pfam" id="PF04185">
    <property type="entry name" value="Phosphoesterase"/>
    <property type="match status" value="1"/>
</dbReference>
<dbReference type="PANTHER" id="PTHR31956">
    <property type="entry name" value="NON-SPECIFIC PHOSPHOLIPASE C4-RELATED"/>
    <property type="match status" value="1"/>
</dbReference>
<protein>
    <recommendedName>
        <fullName evidence="5">Acid phosphatase</fullName>
    </recommendedName>
</protein>
<dbReference type="InterPro" id="IPR017850">
    <property type="entry name" value="Alkaline_phosphatase_core_sf"/>
</dbReference>
<name>A0ABQ8F8X6_9FUNG</name>
<feature type="signal peptide" evidence="2">
    <location>
        <begin position="1"/>
        <end position="21"/>
    </location>
</feature>
<evidence type="ECO:0000313" key="3">
    <source>
        <dbReference type="EMBL" id="KAH6592764.1"/>
    </source>
</evidence>
<dbReference type="InterPro" id="IPR007312">
    <property type="entry name" value="Phosphoesterase"/>
</dbReference>
<keyword evidence="2" id="KW-0732">Signal</keyword>
<reference evidence="3 4" key="1">
    <citation type="submission" date="2021-02" db="EMBL/GenBank/DDBJ databases">
        <title>Variation within the Batrachochytrium salamandrivorans European outbreak.</title>
        <authorList>
            <person name="Kelly M."/>
            <person name="Pasmans F."/>
            <person name="Shea T.P."/>
            <person name="Munoz J.F."/>
            <person name="Carranza S."/>
            <person name="Cuomo C.A."/>
            <person name="Martel A."/>
        </authorList>
    </citation>
    <scope>NUCLEOTIDE SEQUENCE [LARGE SCALE GENOMIC DNA]</scope>
    <source>
        <strain evidence="3 4">AMFP18/2</strain>
    </source>
</reference>
<gene>
    <name evidence="3" type="ORF">BASA50_007814</name>
</gene>
<proteinExistence type="predicted"/>
<keyword evidence="1" id="KW-0378">Hydrolase</keyword>
<evidence type="ECO:0000256" key="1">
    <source>
        <dbReference type="ARBA" id="ARBA00022801"/>
    </source>
</evidence>
<accession>A0ABQ8F8X6</accession>
<evidence type="ECO:0000313" key="4">
    <source>
        <dbReference type="Proteomes" id="UP001648503"/>
    </source>
</evidence>
<evidence type="ECO:0000256" key="2">
    <source>
        <dbReference type="SAM" id="SignalP"/>
    </source>
</evidence>
<evidence type="ECO:0008006" key="5">
    <source>
        <dbReference type="Google" id="ProtNLM"/>
    </source>
</evidence>